<feature type="domain" description="Ribonucleotide reductase large subunit C-terminal" evidence="16">
    <location>
        <begin position="409"/>
        <end position="555"/>
    </location>
</feature>
<dbReference type="PANTHER" id="PTHR43371">
    <property type="entry name" value="VITAMIN B12-DEPENDENT RIBONUCLEOTIDE REDUCTASE"/>
    <property type="match status" value="1"/>
</dbReference>
<dbReference type="InterPro" id="IPR008926">
    <property type="entry name" value="RNR_R1-su_N"/>
</dbReference>
<dbReference type="GO" id="GO:0071897">
    <property type="term" value="P:DNA biosynthetic process"/>
    <property type="evidence" value="ECO:0007669"/>
    <property type="project" value="UniProtKB-KW"/>
</dbReference>
<dbReference type="NCBIfam" id="TIGR02504">
    <property type="entry name" value="NrdJ_Z"/>
    <property type="match status" value="1"/>
</dbReference>
<dbReference type="AlphaFoldDB" id="A0AAU8HTR3"/>
<comment type="catalytic activity">
    <reaction evidence="13 14">
        <text>a 2'-deoxyribonucleoside 5'-diphosphate + [thioredoxin]-disulfide + H2O = a ribonucleoside 5'-diphosphate + [thioredoxin]-dithiol</text>
        <dbReference type="Rhea" id="RHEA:23252"/>
        <dbReference type="Rhea" id="RHEA-COMP:10698"/>
        <dbReference type="Rhea" id="RHEA-COMP:10700"/>
        <dbReference type="ChEBI" id="CHEBI:15377"/>
        <dbReference type="ChEBI" id="CHEBI:29950"/>
        <dbReference type="ChEBI" id="CHEBI:50058"/>
        <dbReference type="ChEBI" id="CHEBI:57930"/>
        <dbReference type="ChEBI" id="CHEBI:73316"/>
        <dbReference type="EC" id="1.17.4.1"/>
    </reaction>
</comment>
<reference evidence="18" key="2">
    <citation type="submission" date="2024-06" db="EMBL/GenBank/DDBJ databases">
        <authorList>
            <person name="Petrova K.O."/>
            <person name="Toshchakov S.V."/>
            <person name="Boltjanskaja Y.V."/>
            <person name="Kevbrin V.V."/>
        </authorList>
    </citation>
    <scope>NUCLEOTIDE SEQUENCE</scope>
    <source>
        <strain evidence="18">Z-710</strain>
    </source>
</reference>
<dbReference type="Gene3D" id="3.20.70.20">
    <property type="match status" value="1"/>
</dbReference>
<gene>
    <name evidence="18" type="ORF">PRVXH_000060</name>
</gene>
<keyword evidence="3 14" id="KW-0846">Cobalamin</keyword>
<evidence type="ECO:0000256" key="5">
    <source>
        <dbReference type="ARBA" id="ARBA00022741"/>
    </source>
</evidence>
<evidence type="ECO:0000256" key="3">
    <source>
        <dbReference type="ARBA" id="ARBA00022628"/>
    </source>
</evidence>
<organism evidence="18">
    <name type="scientific">Proteinivorax hydrogeniformans</name>
    <dbReference type="NCBI Taxonomy" id="1826727"/>
    <lineage>
        <taxon>Bacteria</taxon>
        <taxon>Bacillati</taxon>
        <taxon>Bacillota</taxon>
        <taxon>Clostridia</taxon>
        <taxon>Eubacteriales</taxon>
        <taxon>Proteinivoracaceae</taxon>
        <taxon>Proteinivorax</taxon>
    </lineage>
</organism>
<comment type="similarity">
    <text evidence="2 14">Belongs to the ribonucleoside diphosphate reductase class-2 family.</text>
</comment>
<accession>A0AAU8HTR3</accession>
<name>A0AAU8HTR3_9FIRM</name>
<dbReference type="GO" id="GO:0005524">
    <property type="term" value="F:ATP binding"/>
    <property type="evidence" value="ECO:0007669"/>
    <property type="project" value="UniProtKB-KW"/>
</dbReference>
<evidence type="ECO:0000256" key="14">
    <source>
        <dbReference type="RuleBase" id="RU364064"/>
    </source>
</evidence>
<dbReference type="InterPro" id="IPR000788">
    <property type="entry name" value="RNR_lg_C"/>
</dbReference>
<comment type="function">
    <text evidence="12 14">Catalyzes the reduction of ribonucleotides to deoxyribonucleotides. May function to provide a pool of deoxyribonucleotide precursors for DNA repair during oxygen limitation and/or for immediate growth after restoration of oxygen.</text>
</comment>
<dbReference type="InterPro" id="IPR013509">
    <property type="entry name" value="RNR_lsu_N"/>
</dbReference>
<reference evidence="18" key="1">
    <citation type="journal article" date="2018" name="Antonie Van Leeuwenhoek">
        <title>Proteinivorax hydrogeniformans sp. nov., an anaerobic, haloalkaliphilic bacterium fermenting proteinaceous compounds with high hydrogen production.</title>
        <authorList>
            <person name="Boltyanskaya Y."/>
            <person name="Detkova E."/>
            <person name="Pimenov N."/>
            <person name="Kevbrin V."/>
        </authorList>
    </citation>
    <scope>NUCLEOTIDE SEQUENCE</scope>
    <source>
        <strain evidence="18">Z-710</strain>
    </source>
</reference>
<keyword evidence="9" id="KW-1015">Disulfide bond</keyword>
<dbReference type="EMBL" id="CP159485">
    <property type="protein sequence ID" value="XCI28787.1"/>
    <property type="molecule type" value="Genomic_DNA"/>
</dbReference>
<dbReference type="GO" id="GO:0009263">
    <property type="term" value="P:deoxyribonucleotide biosynthetic process"/>
    <property type="evidence" value="ECO:0007669"/>
    <property type="project" value="UniProtKB-KW"/>
</dbReference>
<feature type="domain" description="Ribonucleotide reductase large subunit N-terminal" evidence="15">
    <location>
        <begin position="6"/>
        <end position="86"/>
    </location>
</feature>
<evidence type="ECO:0000259" key="15">
    <source>
        <dbReference type="Pfam" id="PF00317"/>
    </source>
</evidence>
<keyword evidence="7 14" id="KW-0560">Oxidoreductase</keyword>
<proteinExistence type="inferred from homology"/>
<feature type="domain" description="TSCPD" evidence="17">
    <location>
        <begin position="585"/>
        <end position="683"/>
    </location>
</feature>
<dbReference type="InterPro" id="IPR013344">
    <property type="entry name" value="RNR_NrdJ/NrdZ"/>
</dbReference>
<protein>
    <recommendedName>
        <fullName evidence="14">Vitamin B12-dependent ribonucleotide reductase</fullName>
        <ecNumber evidence="14">1.17.4.1</ecNumber>
    </recommendedName>
</protein>
<dbReference type="NCBIfam" id="NF006417">
    <property type="entry name" value="PRK08665.1"/>
    <property type="match status" value="1"/>
</dbReference>
<sequence length="737" mass="81070">MGSQLKLSANALTVLEKRYLTKENTKVVEKPEEMFRRVAKNIANVEKEFGTDKESIKEVEEKFYELMVSLDFLPNSPTLMNAGKDLQQLAACFVLPVEDSMESIFETIKNAALIHKSGGGTGFSFSRLRPANDRVQSTGGVASGPISFMKVFNSATEVVKQGGTRRGANMAILRVDHPDILEFITAKEKGEELTNFNISIGLTEEFMDAVMDGRDYPLINPQNGKVVKRISAAKVFGMIVEAAHKNGEPGIVFLDRINDENPTPNLGEIESTNPCGEQPLLPYEACNLGSINLSNMVKEGELDFERLKKTVELSVRFLDNTLQASKYPLEKIKQMVRGNRKIGLGVMGFADCLIKLKIPYDSEKAINMAEKIMEFIQYYSKECSQKLAQDRGAFPNFADSLYSQKGIEIRNATTTTIAPTGTISIISGVSSGVEPLFAVCYKRNVLDNESLVEVHPLFEQIAKERDFYSEELMEKIAQKGSVAGVLEVPEDVQKLFVTAHEISPRRHIEIQSAFQRHTDNAVSKTVNFKSDATKEDISEVFIQSYKLKCKGVTVYRDGSRDAQVLTVGDKKKSDSMAEGVQPRPRPSTTFGTTVKKKIGCGNLYISVNSDQYGICEVFTNTGRQGGCASQSEATSRLVSIALRAGVDKDTLVEQLKGIRCPACIRRNGIEVTSCPDAIAKAIDSIGTTLKNQGSIEEVTAGEANENKIVDKCPECGKKVRFESGCNICPHCGYSKCG</sequence>
<evidence type="ECO:0000256" key="2">
    <source>
        <dbReference type="ARBA" id="ARBA00007405"/>
    </source>
</evidence>
<evidence type="ECO:0000256" key="11">
    <source>
        <dbReference type="ARBA" id="ARBA00024942"/>
    </source>
</evidence>
<dbReference type="PRINTS" id="PR01183">
    <property type="entry name" value="RIBORDTASEM1"/>
</dbReference>
<evidence type="ECO:0000256" key="10">
    <source>
        <dbReference type="ARBA" id="ARBA00023285"/>
    </source>
</evidence>
<dbReference type="Pfam" id="PF02867">
    <property type="entry name" value="Ribonuc_red_lgC"/>
    <property type="match status" value="2"/>
</dbReference>
<dbReference type="CDD" id="cd02888">
    <property type="entry name" value="RNR_II_dimer"/>
    <property type="match status" value="1"/>
</dbReference>
<dbReference type="Pfam" id="PF12637">
    <property type="entry name" value="TSCPD"/>
    <property type="match status" value="1"/>
</dbReference>
<evidence type="ECO:0000256" key="6">
    <source>
        <dbReference type="ARBA" id="ARBA00022840"/>
    </source>
</evidence>
<keyword evidence="8" id="KW-0215">Deoxyribonucleotide synthesis</keyword>
<dbReference type="InterPro" id="IPR050862">
    <property type="entry name" value="RdRp_reductase_class-2"/>
</dbReference>
<dbReference type="InterPro" id="IPR024434">
    <property type="entry name" value="TSCPD_dom"/>
</dbReference>
<evidence type="ECO:0000259" key="16">
    <source>
        <dbReference type="Pfam" id="PF02867"/>
    </source>
</evidence>
<evidence type="ECO:0000256" key="9">
    <source>
        <dbReference type="ARBA" id="ARBA00023157"/>
    </source>
</evidence>
<evidence type="ECO:0000256" key="4">
    <source>
        <dbReference type="ARBA" id="ARBA00022634"/>
    </source>
</evidence>
<keyword evidence="10 14" id="KW-0170">Cobalt</keyword>
<evidence type="ECO:0000259" key="17">
    <source>
        <dbReference type="Pfam" id="PF12637"/>
    </source>
</evidence>
<dbReference type="SUPFAM" id="SSF51998">
    <property type="entry name" value="PFL-like glycyl radical enzymes"/>
    <property type="match status" value="1"/>
</dbReference>
<dbReference type="RefSeq" id="WP_353893339.1">
    <property type="nucleotide sequence ID" value="NZ_CP159485.1"/>
</dbReference>
<evidence type="ECO:0000256" key="7">
    <source>
        <dbReference type="ARBA" id="ARBA00023002"/>
    </source>
</evidence>
<comment type="function">
    <text evidence="11">Provides the precursors necessary for DNA synthesis. Catalyzes the biosynthesis of deoxyribonucleotides from the corresponding ribonucleotides.</text>
</comment>
<dbReference type="GO" id="GO:0031419">
    <property type="term" value="F:cobalamin binding"/>
    <property type="evidence" value="ECO:0007669"/>
    <property type="project" value="UniProtKB-KW"/>
</dbReference>
<keyword evidence="4 14" id="KW-0237">DNA synthesis</keyword>
<evidence type="ECO:0000256" key="13">
    <source>
        <dbReference type="ARBA" id="ARBA00047754"/>
    </source>
</evidence>
<dbReference type="Pfam" id="PF00317">
    <property type="entry name" value="Ribonuc_red_lgN"/>
    <property type="match status" value="1"/>
</dbReference>
<dbReference type="SUPFAM" id="SSF48168">
    <property type="entry name" value="R1 subunit of ribonucleotide reductase, N-terminal domain"/>
    <property type="match status" value="1"/>
</dbReference>
<evidence type="ECO:0000313" key="18">
    <source>
        <dbReference type="EMBL" id="XCI28787.1"/>
    </source>
</evidence>
<dbReference type="GO" id="GO:0004748">
    <property type="term" value="F:ribonucleoside-diphosphate reductase activity, thioredoxin disulfide as acceptor"/>
    <property type="evidence" value="ECO:0007669"/>
    <property type="project" value="UniProtKB-EC"/>
</dbReference>
<feature type="domain" description="Ribonucleotide reductase large subunit C-terminal" evidence="16">
    <location>
        <begin position="90"/>
        <end position="405"/>
    </location>
</feature>
<comment type="cofactor">
    <cofactor evidence="1 14">
        <name>adenosylcob(III)alamin</name>
        <dbReference type="ChEBI" id="CHEBI:18408"/>
    </cofactor>
</comment>
<dbReference type="FunFam" id="3.20.70.20:FF:000018">
    <property type="entry name" value="Vitamin B12-dependent ribonucleotide reductase"/>
    <property type="match status" value="1"/>
</dbReference>
<evidence type="ECO:0000256" key="12">
    <source>
        <dbReference type="ARBA" id="ARBA00025437"/>
    </source>
</evidence>
<evidence type="ECO:0000256" key="8">
    <source>
        <dbReference type="ARBA" id="ARBA00023116"/>
    </source>
</evidence>
<keyword evidence="5 14" id="KW-0547">Nucleotide-binding</keyword>
<evidence type="ECO:0000256" key="1">
    <source>
        <dbReference type="ARBA" id="ARBA00001922"/>
    </source>
</evidence>
<dbReference type="PANTHER" id="PTHR43371:SF1">
    <property type="entry name" value="RIBONUCLEOSIDE-DIPHOSPHATE REDUCTASE"/>
    <property type="match status" value="1"/>
</dbReference>
<keyword evidence="6" id="KW-0067">ATP-binding</keyword>
<dbReference type="EC" id="1.17.4.1" evidence="14"/>